<protein>
    <submittedName>
        <fullName evidence="2">Uncharacterized protein</fullName>
    </submittedName>
</protein>
<evidence type="ECO:0000256" key="1">
    <source>
        <dbReference type="SAM" id="MobiDB-lite"/>
    </source>
</evidence>
<feature type="compositionally biased region" description="Polar residues" evidence="1">
    <location>
        <begin position="213"/>
        <end position="225"/>
    </location>
</feature>
<evidence type="ECO:0000313" key="2">
    <source>
        <dbReference type="EMBL" id="GMR46183.1"/>
    </source>
</evidence>
<dbReference type="GO" id="GO:0005737">
    <property type="term" value="C:cytoplasm"/>
    <property type="evidence" value="ECO:0007669"/>
    <property type="project" value="TreeGrafter"/>
</dbReference>
<proteinExistence type="predicted"/>
<dbReference type="PANTHER" id="PTHR12289">
    <property type="entry name" value="METAXIN RELATED"/>
    <property type="match status" value="1"/>
</dbReference>
<keyword evidence="3" id="KW-1185">Reference proteome</keyword>
<evidence type="ECO:0000313" key="3">
    <source>
        <dbReference type="Proteomes" id="UP001328107"/>
    </source>
</evidence>
<accession>A0AAN5HZ64</accession>
<reference evidence="3" key="1">
    <citation type="submission" date="2022-10" db="EMBL/GenBank/DDBJ databases">
        <title>Genome assembly of Pristionchus species.</title>
        <authorList>
            <person name="Yoshida K."/>
            <person name="Sommer R.J."/>
        </authorList>
    </citation>
    <scope>NUCLEOTIDE SEQUENCE [LARGE SCALE GENOMIC DNA]</scope>
    <source>
        <strain evidence="3">RS5460</strain>
    </source>
</reference>
<dbReference type="Proteomes" id="UP001328107">
    <property type="component" value="Unassembled WGS sequence"/>
</dbReference>
<gene>
    <name evidence="2" type="ORF">PMAYCL1PPCAC_16378</name>
</gene>
<dbReference type="EMBL" id="BTRK01000004">
    <property type="protein sequence ID" value="GMR46183.1"/>
    <property type="molecule type" value="Genomic_DNA"/>
</dbReference>
<name>A0AAN5HZ64_9BILA</name>
<dbReference type="AlphaFoldDB" id="A0AAN5HZ64"/>
<dbReference type="PANTHER" id="PTHR12289:SF32">
    <property type="entry name" value="GST_C_6 DOMAIN-CONTAINING PROTEIN"/>
    <property type="match status" value="1"/>
</dbReference>
<feature type="region of interest" description="Disordered" evidence="1">
    <location>
        <begin position="193"/>
        <end position="236"/>
    </location>
</feature>
<sequence>MKPVELQEKAYKKDVVYLYQFRGTATAPSLCNFCIKRRNTLFGRGKNNLLPYIELNGEQHADSQIILRRTQIFKIKAYSDEHSASMGHVIDRFIEGHTYKLLAIAKETVYGKVVDAATVNILPAFARPIVSSIVGYFIAKETETTSSSCKQFSGRSSSSWEKSPPLLTALSWECLARRTMPCPLRGSICTNCSSRPSSRHYWSTPREQRRAYSETNSATSRSNAHSFLEPDIFSDK</sequence>
<organism evidence="2 3">
    <name type="scientific">Pristionchus mayeri</name>
    <dbReference type="NCBI Taxonomy" id="1317129"/>
    <lineage>
        <taxon>Eukaryota</taxon>
        <taxon>Metazoa</taxon>
        <taxon>Ecdysozoa</taxon>
        <taxon>Nematoda</taxon>
        <taxon>Chromadorea</taxon>
        <taxon>Rhabditida</taxon>
        <taxon>Rhabditina</taxon>
        <taxon>Diplogasteromorpha</taxon>
        <taxon>Diplogasteroidea</taxon>
        <taxon>Neodiplogasteridae</taxon>
        <taxon>Pristionchus</taxon>
    </lineage>
</organism>
<dbReference type="InterPro" id="IPR050931">
    <property type="entry name" value="Mito_Protein_Transport_Metaxin"/>
</dbReference>
<comment type="caution">
    <text evidence="2">The sequence shown here is derived from an EMBL/GenBank/DDBJ whole genome shotgun (WGS) entry which is preliminary data.</text>
</comment>